<evidence type="ECO:0000313" key="3">
    <source>
        <dbReference type="Proteomes" id="UP000289792"/>
    </source>
</evidence>
<keyword evidence="3" id="KW-1185">Reference proteome</keyword>
<gene>
    <name evidence="2" type="ORF">ESZ48_11875</name>
</gene>
<feature type="transmembrane region" description="Helical" evidence="1">
    <location>
        <begin position="12"/>
        <end position="34"/>
    </location>
</feature>
<keyword evidence="1" id="KW-0472">Membrane</keyword>
<evidence type="ECO:0000256" key="1">
    <source>
        <dbReference type="SAM" id="Phobius"/>
    </source>
</evidence>
<protein>
    <recommendedName>
        <fullName evidence="4">DUF4293 family protein</fullName>
    </recommendedName>
</protein>
<dbReference type="Proteomes" id="UP000289792">
    <property type="component" value="Unassembled WGS sequence"/>
</dbReference>
<name>A0A4Q0XG50_9FLAO</name>
<dbReference type="OrthoDB" id="1122739at2"/>
<sequence length="139" mass="15887">MKHRKIITTVSAIVLAVFALLTLFLSSSVIFDWFGIRAKEGHYVSFIVWANFMSSILYLVAVYGFLKIKKWTFRVLIAALIILIIAFIALQFYIYNGGIHETKTIKAMIFRILMTLGFSLIAYFYTKNNKLSTETKAGL</sequence>
<dbReference type="AlphaFoldDB" id="A0A4Q0XG50"/>
<feature type="transmembrane region" description="Helical" evidence="1">
    <location>
        <begin position="73"/>
        <end position="95"/>
    </location>
</feature>
<proteinExistence type="predicted"/>
<organism evidence="2 3">
    <name type="scientific">Gelidibacter gilvus</name>
    <dbReference type="NCBI Taxonomy" id="59602"/>
    <lineage>
        <taxon>Bacteria</taxon>
        <taxon>Pseudomonadati</taxon>
        <taxon>Bacteroidota</taxon>
        <taxon>Flavobacteriia</taxon>
        <taxon>Flavobacteriales</taxon>
        <taxon>Flavobacteriaceae</taxon>
        <taxon>Gelidibacter</taxon>
    </lineage>
</organism>
<evidence type="ECO:0000313" key="2">
    <source>
        <dbReference type="EMBL" id="RXJ49693.1"/>
    </source>
</evidence>
<dbReference type="EMBL" id="SDDZ01000006">
    <property type="protein sequence ID" value="RXJ49693.1"/>
    <property type="molecule type" value="Genomic_DNA"/>
</dbReference>
<reference evidence="2 3" key="1">
    <citation type="submission" date="2019-01" db="EMBL/GenBank/DDBJ databases">
        <title>Genome sequence of the Antarctic species Gelidibacter gilvus ACAM 158(T).</title>
        <authorList>
            <person name="Bowman J.P."/>
        </authorList>
    </citation>
    <scope>NUCLEOTIDE SEQUENCE [LARGE SCALE GENOMIC DNA]</scope>
    <source>
        <strain evidence="2 3">IC158</strain>
    </source>
</reference>
<comment type="caution">
    <text evidence="2">The sequence shown here is derived from an EMBL/GenBank/DDBJ whole genome shotgun (WGS) entry which is preliminary data.</text>
</comment>
<keyword evidence="1" id="KW-0812">Transmembrane</keyword>
<feature type="transmembrane region" description="Helical" evidence="1">
    <location>
        <begin position="46"/>
        <end position="66"/>
    </location>
</feature>
<feature type="transmembrane region" description="Helical" evidence="1">
    <location>
        <begin position="107"/>
        <end position="126"/>
    </location>
</feature>
<keyword evidence="1" id="KW-1133">Transmembrane helix</keyword>
<dbReference type="RefSeq" id="WP_129017703.1">
    <property type="nucleotide sequence ID" value="NZ_SDDZ01000006.1"/>
</dbReference>
<accession>A0A4Q0XG50</accession>
<evidence type="ECO:0008006" key="4">
    <source>
        <dbReference type="Google" id="ProtNLM"/>
    </source>
</evidence>